<sequence>MINKFLDHLMAAYFNQDYDLFGETIEEVMEEYLKCEGPEHAKGLIEDCNNFINRNEDVELEFLNLYRFDFDPSLWGITAKQFLTMISAQACRYLDAEK</sequence>
<dbReference type="EMBL" id="JZYX01000036">
    <property type="protein sequence ID" value="KJN24892.1"/>
    <property type="molecule type" value="Genomic_DNA"/>
</dbReference>
<proteinExistence type="predicted"/>
<dbReference type="Pfam" id="PF18593">
    <property type="entry name" value="CdiI_2"/>
    <property type="match status" value="1"/>
</dbReference>
<feature type="domain" description="CdiI immunity protein" evidence="1">
    <location>
        <begin position="5"/>
        <end position="89"/>
    </location>
</feature>
<gene>
    <name evidence="2" type="ORF">SS37_16640</name>
</gene>
<accession>A0A0F1ASN6</accession>
<reference evidence="2 3" key="1">
    <citation type="submission" date="2015-03" db="EMBL/GenBank/DDBJ databases">
        <authorList>
            <person name="McCorrison J."/>
            <person name="Sanka R."/>
            <person name="Adams M."/>
            <person name="Brinkac L."/>
            <person name="Nierman W."/>
            <person name="Sutton G."/>
            <person name="Nelson K."/>
            <person name="Kiedrowski L."/>
            <person name="Guerrero D."/>
            <person name="Bonomo R."/>
        </authorList>
    </citation>
    <scope>NUCLEOTIDE SEQUENCE [LARGE SCALE GENOMIC DNA]</scope>
    <source>
        <strain evidence="2 3">35699</strain>
    </source>
</reference>
<name>A0A0F1ASN6_9ENTR</name>
<dbReference type="Proteomes" id="UP000033352">
    <property type="component" value="Unassembled WGS sequence"/>
</dbReference>
<dbReference type="AlphaFoldDB" id="A0A0F1ASN6"/>
<organism evidence="2 3">
    <name type="scientific">Enterobacter sichuanensis</name>
    <dbReference type="NCBI Taxonomy" id="2071710"/>
    <lineage>
        <taxon>Bacteria</taxon>
        <taxon>Pseudomonadati</taxon>
        <taxon>Pseudomonadota</taxon>
        <taxon>Gammaproteobacteria</taxon>
        <taxon>Enterobacterales</taxon>
        <taxon>Enterobacteriaceae</taxon>
        <taxon>Enterobacter</taxon>
        <taxon>Enterobacter cloacae complex</taxon>
    </lineage>
</organism>
<protein>
    <recommendedName>
        <fullName evidence="1">CdiI immunity protein domain-containing protein</fullName>
    </recommendedName>
</protein>
<evidence type="ECO:0000313" key="3">
    <source>
        <dbReference type="Proteomes" id="UP000033352"/>
    </source>
</evidence>
<comment type="caution">
    <text evidence="2">The sequence shown here is derived from an EMBL/GenBank/DDBJ whole genome shotgun (WGS) entry which is preliminary data.</text>
</comment>
<dbReference type="InterPro" id="IPR041129">
    <property type="entry name" value="CdiI_2"/>
</dbReference>
<evidence type="ECO:0000259" key="1">
    <source>
        <dbReference type="Pfam" id="PF18593"/>
    </source>
</evidence>
<dbReference type="PATRIC" id="fig|1619248.3.peg.2697"/>
<evidence type="ECO:0000313" key="2">
    <source>
        <dbReference type="EMBL" id="KJN24892.1"/>
    </source>
</evidence>
<dbReference type="RefSeq" id="WP_045286112.1">
    <property type="nucleotide sequence ID" value="NZ_CABMND010000003.1"/>
</dbReference>